<reference evidence="3 4" key="1">
    <citation type="submission" date="2018-02" db="EMBL/GenBank/DDBJ databases">
        <title>Complete genome sequence of Agrobacterium tumefaciens 1D1609.</title>
        <authorList>
            <person name="Cho S.-T."/>
            <person name="Haryono M."/>
            <person name="Chang H.-H."/>
            <person name="Santos M.N."/>
            <person name="Lai E.-M."/>
            <person name="Kuo C.-H."/>
        </authorList>
    </citation>
    <scope>NUCLEOTIDE SEQUENCE [LARGE SCALE GENOMIC DNA]</scope>
    <source>
        <strain evidence="3 4">1D1609</strain>
    </source>
</reference>
<organism evidence="3 4">
    <name type="scientific">Agrobacterium tumefaciens</name>
    <dbReference type="NCBI Taxonomy" id="358"/>
    <lineage>
        <taxon>Bacteria</taxon>
        <taxon>Pseudomonadati</taxon>
        <taxon>Pseudomonadota</taxon>
        <taxon>Alphaproteobacteria</taxon>
        <taxon>Hyphomicrobiales</taxon>
        <taxon>Rhizobiaceae</taxon>
        <taxon>Rhizobium/Agrobacterium group</taxon>
        <taxon>Agrobacterium</taxon>
        <taxon>Agrobacterium tumefaciens complex</taxon>
    </lineage>
</organism>
<dbReference type="InterPro" id="IPR013630">
    <property type="entry name" value="Methyltransf_Zn-bd_dom_put"/>
</dbReference>
<dbReference type="EMBL" id="CP026925">
    <property type="protein sequence ID" value="AVH44777.1"/>
    <property type="molecule type" value="Genomic_DNA"/>
</dbReference>
<dbReference type="SUPFAM" id="SSF53335">
    <property type="entry name" value="S-adenosyl-L-methionine-dependent methyltransferases"/>
    <property type="match status" value="1"/>
</dbReference>
<dbReference type="InterPro" id="IPR038576">
    <property type="entry name" value="Methyltransf_Zn-bd_dom_put_sf"/>
</dbReference>
<dbReference type="Pfam" id="PF08421">
    <property type="entry name" value="Methyltransf_13"/>
    <property type="match status" value="1"/>
</dbReference>
<dbReference type="GO" id="GO:0008168">
    <property type="term" value="F:methyltransferase activity"/>
    <property type="evidence" value="ECO:0007669"/>
    <property type="project" value="UniProtKB-KW"/>
</dbReference>
<dbReference type="Pfam" id="PF08484">
    <property type="entry name" value="Methyltransf_14"/>
    <property type="match status" value="1"/>
</dbReference>
<evidence type="ECO:0000259" key="1">
    <source>
        <dbReference type="Pfam" id="PF08421"/>
    </source>
</evidence>
<dbReference type="RefSeq" id="WP_104680281.1">
    <property type="nucleotide sequence ID" value="NZ_CP026925.1"/>
</dbReference>
<dbReference type="Gene3D" id="3.40.50.150">
    <property type="entry name" value="Vaccinia Virus protein VP39"/>
    <property type="match status" value="1"/>
</dbReference>
<protein>
    <submittedName>
        <fullName evidence="3">SAM-dependent methyltransferase</fullName>
    </submittedName>
</protein>
<dbReference type="Gene3D" id="3.40.50.720">
    <property type="entry name" value="NAD(P)-binding Rossmann-like Domain"/>
    <property type="match status" value="1"/>
</dbReference>
<dbReference type="InterPro" id="IPR013691">
    <property type="entry name" value="MeTrfase_14"/>
</dbReference>
<dbReference type="Gene3D" id="6.20.50.110">
    <property type="entry name" value="Methyltransferase, zinc-binding domain"/>
    <property type="match status" value="1"/>
</dbReference>
<accession>A0A2L2LKC5</accession>
<dbReference type="Pfam" id="PF13489">
    <property type="entry name" value="Methyltransf_23"/>
    <property type="match status" value="1"/>
</dbReference>
<dbReference type="Proteomes" id="UP000237717">
    <property type="component" value="Chromosome II"/>
</dbReference>
<evidence type="ECO:0000313" key="3">
    <source>
        <dbReference type="EMBL" id="AVH44777.1"/>
    </source>
</evidence>
<feature type="domain" description="C-methyltransferase" evidence="2">
    <location>
        <begin position="248"/>
        <end position="407"/>
    </location>
</feature>
<evidence type="ECO:0000313" key="4">
    <source>
        <dbReference type="Proteomes" id="UP000237717"/>
    </source>
</evidence>
<keyword evidence="3" id="KW-0489">Methyltransferase</keyword>
<name>A0A2L2LKC5_AGRTU</name>
<sequence length="412" mass="46177">MTAYSEIDKCRVGGQKDLVSVLNLGEQALTGVFPATKEEEVTKGPLELVWSPSSGLLQLKHSYDSSEMYGDNYGYRSGLNQSMVDHLGAKVAYLERLASPAPGEVILDIGSNDCTTLKAYSTPGLKRFGIDPTAGKFASFYPEEIRFVPEFFSAQAYKTLTDRPAKIITSIAMFYDLEDPIKFAREIEQVLADDGIWHFEQSYMPSMLRLNSYDTICHEHIEYYSLQVVEKILSAAGLRVIDVVMNSVNGGSFAVTAGKISNKTLKRNDAVINWLLEQEDKMGLSTPRPYRDFEERVFRHRDDLSRLIRSLVADGKTVLGYGASTKGNVVLQFCGLTSKEIPAIAEVNKEKFGKFTPGTHIPIISEAEAKAMKPDYFLVLPWHFKDSILRREKQYLTDGGKFIFPFPEVEII</sequence>
<dbReference type="GO" id="GO:0032259">
    <property type="term" value="P:methylation"/>
    <property type="evidence" value="ECO:0007669"/>
    <property type="project" value="UniProtKB-KW"/>
</dbReference>
<dbReference type="Gene3D" id="6.10.250.3100">
    <property type="match status" value="1"/>
</dbReference>
<feature type="domain" description="Methyltransferase putative zinc binding" evidence="1">
    <location>
        <begin position="10"/>
        <end position="69"/>
    </location>
</feature>
<dbReference type="AlphaFoldDB" id="A0A2L2LKC5"/>
<keyword evidence="3" id="KW-0808">Transferase</keyword>
<dbReference type="InterPro" id="IPR029063">
    <property type="entry name" value="SAM-dependent_MTases_sf"/>
</dbReference>
<gene>
    <name evidence="3" type="ORF">At1D1609_47360</name>
</gene>
<evidence type="ECO:0000259" key="2">
    <source>
        <dbReference type="Pfam" id="PF08484"/>
    </source>
</evidence>
<proteinExistence type="predicted"/>